<dbReference type="InterPro" id="IPR012094">
    <property type="entry name" value="tRNA_Ile_lys_synt"/>
</dbReference>
<dbReference type="GO" id="GO:0032267">
    <property type="term" value="F:tRNA(Ile)-lysidine synthase activity"/>
    <property type="evidence" value="ECO:0007669"/>
    <property type="project" value="UniProtKB-EC"/>
</dbReference>
<dbReference type="NCBIfam" id="TIGR02433">
    <property type="entry name" value="lysidine_TilS_C"/>
    <property type="match status" value="1"/>
</dbReference>
<dbReference type="PANTHER" id="PTHR43033:SF1">
    <property type="entry name" value="TRNA(ILE)-LYSIDINE SYNTHASE-RELATED"/>
    <property type="match status" value="1"/>
</dbReference>
<dbReference type="AlphaFoldDB" id="K9AXB2"/>
<proteinExistence type="inferred from homology"/>
<evidence type="ECO:0000313" key="11">
    <source>
        <dbReference type="Proteomes" id="UP000009885"/>
    </source>
</evidence>
<evidence type="ECO:0000256" key="4">
    <source>
        <dbReference type="ARBA" id="ARBA00022694"/>
    </source>
</evidence>
<keyword evidence="6" id="KW-0067">ATP-binding</keyword>
<keyword evidence="5" id="KW-0547">Nucleotide-binding</keyword>
<sequence>MDVQWNHNHHIVVAVSTGIDSMVLLHQLLTSYRNTYHTLTCLHVNHGVREASHEEASFLKAFCEKHHVPLYTHQLDLNDVVEQGNSIQHIAREARYAWFDDMMRDLNADFLLTAHHEDDQIETIFYRLMTGRSTRSSLGIKQLIPKHGYHISRPLLHMRKDALKRYQARYKVPFYEDASNASNQYVRNDIRNRILPEIESNPMLSPSHLLKLHDFHEHQRAIIHQEARRFIDESVTFKAQDIEMPRQAFSDLDSYIKMHILDTLLHDLETGLSFSEKAYHEWFHQLETSVSQIRLHTTDEWIIQISYDKFVITTTFSNEDDVLIVKHHGEYDFGGYRIMFDQNMPDAMFPFTIRTRRTGDKVQIHDGKHKKVTRLMIDYKIPTHLRASMPIVSDHKHQIVLVGNLYLHKDLRNLLDIRKLGAEK</sequence>
<dbReference type="RefSeq" id="WP_009384589.1">
    <property type="nucleotide sequence ID" value="NZ_AMSQ01000020.1"/>
</dbReference>
<dbReference type="OrthoDB" id="9807403at2"/>
<dbReference type="eggNOG" id="COG0037">
    <property type="taxonomic scope" value="Bacteria"/>
</dbReference>
<organism evidence="10 11">
    <name type="scientific">Staphylococcus massiliensis S46</name>
    <dbReference type="NCBI Taxonomy" id="1229783"/>
    <lineage>
        <taxon>Bacteria</taxon>
        <taxon>Bacillati</taxon>
        <taxon>Bacillota</taxon>
        <taxon>Bacilli</taxon>
        <taxon>Bacillales</taxon>
        <taxon>Staphylococcaceae</taxon>
        <taxon>Staphylococcus</taxon>
    </lineage>
</organism>
<comment type="caution">
    <text evidence="10">The sequence shown here is derived from an EMBL/GenBank/DDBJ whole genome shotgun (WGS) entry which is preliminary data.</text>
</comment>
<feature type="domain" description="Lysidine-tRNA(Ile) synthetase C-terminal" evidence="9">
    <location>
        <begin position="351"/>
        <end position="413"/>
    </location>
</feature>
<dbReference type="NCBIfam" id="TIGR02432">
    <property type="entry name" value="lysidine_TilS_N"/>
    <property type="match status" value="1"/>
</dbReference>
<keyword evidence="2 8" id="KW-0963">Cytoplasm</keyword>
<dbReference type="Pfam" id="PF11734">
    <property type="entry name" value="TilS_C"/>
    <property type="match status" value="1"/>
</dbReference>
<dbReference type="EC" id="6.3.4.19" evidence="8"/>
<dbReference type="GO" id="GO:0005524">
    <property type="term" value="F:ATP binding"/>
    <property type="evidence" value="ECO:0007669"/>
    <property type="project" value="UniProtKB-KW"/>
</dbReference>
<dbReference type="HAMAP" id="MF_01161">
    <property type="entry name" value="tRNA_Ile_lys_synt"/>
    <property type="match status" value="1"/>
</dbReference>
<dbReference type="Pfam" id="PF01171">
    <property type="entry name" value="ATP_bind_3"/>
    <property type="match status" value="1"/>
</dbReference>
<comment type="similarity">
    <text evidence="8">Belongs to the tRNA(Ile)-lysidine synthase family.</text>
</comment>
<comment type="function">
    <text evidence="8">Ligates lysine onto the cytidine present at position 34 of the AUA codon-specific tRNA(Ile) that contains the anticodon CAU, in an ATP-dependent manner. Cytidine is converted to lysidine, thus changing the amino acid specificity of the tRNA from methionine to isoleucine.</text>
</comment>
<dbReference type="Gene3D" id="3.40.50.620">
    <property type="entry name" value="HUPs"/>
    <property type="match status" value="1"/>
</dbReference>
<dbReference type="GO" id="GO:0006400">
    <property type="term" value="P:tRNA modification"/>
    <property type="evidence" value="ECO:0007669"/>
    <property type="project" value="UniProtKB-UniRule"/>
</dbReference>
<evidence type="ECO:0000259" key="9">
    <source>
        <dbReference type="SMART" id="SM00977"/>
    </source>
</evidence>
<evidence type="ECO:0000256" key="2">
    <source>
        <dbReference type="ARBA" id="ARBA00022490"/>
    </source>
</evidence>
<evidence type="ECO:0000256" key="5">
    <source>
        <dbReference type="ARBA" id="ARBA00022741"/>
    </source>
</evidence>
<evidence type="ECO:0000256" key="1">
    <source>
        <dbReference type="ARBA" id="ARBA00004496"/>
    </source>
</evidence>
<keyword evidence="11" id="KW-1185">Reference proteome</keyword>
<dbReference type="STRING" id="1229783.C273_10019"/>
<accession>K9AXB2</accession>
<dbReference type="InterPro" id="IPR012796">
    <property type="entry name" value="Lysidine-tRNA-synth_C"/>
</dbReference>
<comment type="caution">
    <text evidence="8">Lacks conserved residue(s) required for the propagation of feature annotation.</text>
</comment>
<evidence type="ECO:0000256" key="7">
    <source>
        <dbReference type="ARBA" id="ARBA00048539"/>
    </source>
</evidence>
<keyword evidence="4 8" id="KW-0819">tRNA processing</keyword>
<evidence type="ECO:0000256" key="6">
    <source>
        <dbReference type="ARBA" id="ARBA00022840"/>
    </source>
</evidence>
<comment type="catalytic activity">
    <reaction evidence="7 8">
        <text>cytidine(34) in tRNA(Ile2) + L-lysine + ATP = lysidine(34) in tRNA(Ile2) + AMP + diphosphate + H(+)</text>
        <dbReference type="Rhea" id="RHEA:43744"/>
        <dbReference type="Rhea" id="RHEA-COMP:10625"/>
        <dbReference type="Rhea" id="RHEA-COMP:10670"/>
        <dbReference type="ChEBI" id="CHEBI:15378"/>
        <dbReference type="ChEBI" id="CHEBI:30616"/>
        <dbReference type="ChEBI" id="CHEBI:32551"/>
        <dbReference type="ChEBI" id="CHEBI:33019"/>
        <dbReference type="ChEBI" id="CHEBI:82748"/>
        <dbReference type="ChEBI" id="CHEBI:83665"/>
        <dbReference type="ChEBI" id="CHEBI:456215"/>
        <dbReference type="EC" id="6.3.4.19"/>
    </reaction>
</comment>
<dbReference type="EMBL" id="AMSQ01000020">
    <property type="protein sequence ID" value="EKU46165.1"/>
    <property type="molecule type" value="Genomic_DNA"/>
</dbReference>
<comment type="subcellular location">
    <subcellularLocation>
        <location evidence="1 8">Cytoplasm</location>
    </subcellularLocation>
</comment>
<dbReference type="PATRIC" id="fig|1229783.3.peg.2001"/>
<reference evidence="10 11" key="1">
    <citation type="journal article" date="2013" name="Genome Announc.">
        <title>Genome Sequence of Staphylococcus massiliensis Strain S46, Isolated from the Surface of Healthy Human Skin.</title>
        <authorList>
            <person name="Srivastav R."/>
            <person name="Singh A."/>
            <person name="Jangir P.K."/>
            <person name="Kumari C."/>
            <person name="Muduli S."/>
            <person name="Sharma R."/>
        </authorList>
    </citation>
    <scope>NUCLEOTIDE SEQUENCE [LARGE SCALE GENOMIC DNA]</scope>
    <source>
        <strain evidence="10 11">S46</strain>
    </source>
</reference>
<dbReference type="GO" id="GO:0005737">
    <property type="term" value="C:cytoplasm"/>
    <property type="evidence" value="ECO:0007669"/>
    <property type="project" value="UniProtKB-SubCell"/>
</dbReference>
<dbReference type="Proteomes" id="UP000009885">
    <property type="component" value="Unassembled WGS sequence"/>
</dbReference>
<dbReference type="InterPro" id="IPR014729">
    <property type="entry name" value="Rossmann-like_a/b/a_fold"/>
</dbReference>
<dbReference type="SMART" id="SM00977">
    <property type="entry name" value="TilS_C"/>
    <property type="match status" value="1"/>
</dbReference>
<dbReference type="CDD" id="cd01992">
    <property type="entry name" value="TilS_N"/>
    <property type="match status" value="1"/>
</dbReference>
<gene>
    <name evidence="8" type="primary">tilS</name>
    <name evidence="10" type="ORF">C273_10019</name>
</gene>
<evidence type="ECO:0000256" key="3">
    <source>
        <dbReference type="ARBA" id="ARBA00022598"/>
    </source>
</evidence>
<name>K9AXB2_9STAP</name>
<evidence type="ECO:0000256" key="8">
    <source>
        <dbReference type="HAMAP-Rule" id="MF_01161"/>
    </source>
</evidence>
<evidence type="ECO:0000313" key="10">
    <source>
        <dbReference type="EMBL" id="EKU46165.1"/>
    </source>
</evidence>
<dbReference type="InterPro" id="IPR012795">
    <property type="entry name" value="tRNA_Ile_lys_synt_N"/>
</dbReference>
<keyword evidence="3 8" id="KW-0436">Ligase</keyword>
<dbReference type="InterPro" id="IPR011063">
    <property type="entry name" value="TilS/TtcA_N"/>
</dbReference>
<dbReference type="SUPFAM" id="SSF52402">
    <property type="entry name" value="Adenine nucleotide alpha hydrolases-like"/>
    <property type="match status" value="1"/>
</dbReference>
<dbReference type="SUPFAM" id="SSF56037">
    <property type="entry name" value="PheT/TilS domain"/>
    <property type="match status" value="1"/>
</dbReference>
<protein>
    <recommendedName>
        <fullName evidence="8">tRNA(Ile)-lysidine synthase</fullName>
        <ecNumber evidence="8">6.3.4.19</ecNumber>
    </recommendedName>
    <alternativeName>
        <fullName evidence="8">tRNA(Ile)-2-lysyl-cytidine synthase</fullName>
    </alternativeName>
    <alternativeName>
        <fullName evidence="8">tRNA(Ile)-lysidine synthetase</fullName>
    </alternativeName>
</protein>
<dbReference type="PANTHER" id="PTHR43033">
    <property type="entry name" value="TRNA(ILE)-LYSIDINE SYNTHASE-RELATED"/>
    <property type="match status" value="1"/>
</dbReference>